<gene>
    <name evidence="1" type="ORF">BI347_15965</name>
</gene>
<dbReference type="RefSeq" id="WP_071116457.1">
    <property type="nucleotide sequence ID" value="NZ_MKCS01000002.1"/>
</dbReference>
<sequence length="166" mass="18661">MKPQCGRLPPAEDFNRHSRLIDQLQRYSVTLADEYAMTLDPVVDSYYLLETAVNKYPDLLEQLAQLRGMGTGALSARSLTPQQTGEIQARLAVVAEARRHLQNNIATAARFNPAIAAEMQNALDQTNAGIRVLHDALLRDVLDRHFATTPEHFFDRTTRLIDVGYQ</sequence>
<reference evidence="1 2" key="1">
    <citation type="submission" date="2016-09" db="EMBL/GenBank/DDBJ databases">
        <title>Chromobacterium muskegensis sp. nov., an insecticidal bacterium isolated from Sphagnum bogs.</title>
        <authorList>
            <person name="Sparks M.E."/>
            <person name="Blackburn M.B."/>
            <person name="Gundersen-Rindal D.E."/>
            <person name="Mitchell A."/>
            <person name="Farrar R."/>
            <person name="Kuhar D."/>
        </authorList>
    </citation>
    <scope>NUCLEOTIDE SEQUENCE [LARGE SCALE GENOMIC DNA]</scope>
    <source>
        <strain evidence="1 2">37-2</strain>
    </source>
</reference>
<dbReference type="AlphaFoldDB" id="A0A1S1WV89"/>
<evidence type="ECO:0000313" key="1">
    <source>
        <dbReference type="EMBL" id="OHX11200.1"/>
    </source>
</evidence>
<accession>A0A1S1WV89</accession>
<evidence type="ECO:0000313" key="2">
    <source>
        <dbReference type="Proteomes" id="UP000180088"/>
    </source>
</evidence>
<name>A0A1S1WV89_9NEIS</name>
<protein>
    <submittedName>
        <fullName evidence="1">Uncharacterized protein</fullName>
    </submittedName>
</protein>
<proteinExistence type="predicted"/>
<dbReference type="Proteomes" id="UP000180088">
    <property type="component" value="Unassembled WGS sequence"/>
</dbReference>
<dbReference type="STRING" id="1903179.BI347_15965"/>
<dbReference type="OrthoDB" id="343520at2"/>
<comment type="caution">
    <text evidence="1">The sequence shown here is derived from an EMBL/GenBank/DDBJ whole genome shotgun (WGS) entry which is preliminary data.</text>
</comment>
<dbReference type="EMBL" id="MKCS01000002">
    <property type="protein sequence ID" value="OHX11200.1"/>
    <property type="molecule type" value="Genomic_DNA"/>
</dbReference>
<organism evidence="1 2">
    <name type="scientific">Chromobacterium sphagni</name>
    <dbReference type="NCBI Taxonomy" id="1903179"/>
    <lineage>
        <taxon>Bacteria</taxon>
        <taxon>Pseudomonadati</taxon>
        <taxon>Pseudomonadota</taxon>
        <taxon>Betaproteobacteria</taxon>
        <taxon>Neisseriales</taxon>
        <taxon>Chromobacteriaceae</taxon>
        <taxon>Chromobacterium</taxon>
    </lineage>
</organism>